<dbReference type="AlphaFoldDB" id="A0A9P4VSA2"/>
<dbReference type="EMBL" id="MU006090">
    <property type="protein sequence ID" value="KAF2841843.1"/>
    <property type="molecule type" value="Genomic_DNA"/>
</dbReference>
<sequence length="75" mass="8085">MVETSLPHILVGALRWCFSVEADNIFIVITELPKAWAGQVSFVNLYEEKSLSVLRGVDALTAPAGALGDTRRSGP</sequence>
<dbReference type="Proteomes" id="UP000799429">
    <property type="component" value="Unassembled WGS sequence"/>
</dbReference>
<proteinExistence type="predicted"/>
<accession>A0A9P4VSA2</accession>
<evidence type="ECO:0000313" key="1">
    <source>
        <dbReference type="EMBL" id="KAF2841843.1"/>
    </source>
</evidence>
<name>A0A9P4VSA2_9PEZI</name>
<keyword evidence="2" id="KW-1185">Reference proteome</keyword>
<comment type="caution">
    <text evidence="1">The sequence shown here is derived from an EMBL/GenBank/DDBJ whole genome shotgun (WGS) entry which is preliminary data.</text>
</comment>
<evidence type="ECO:0000313" key="2">
    <source>
        <dbReference type="Proteomes" id="UP000799429"/>
    </source>
</evidence>
<gene>
    <name evidence="1" type="ORF">M501DRAFT_998039</name>
</gene>
<protein>
    <submittedName>
        <fullName evidence="1">Uncharacterized protein</fullName>
    </submittedName>
</protein>
<reference evidence="1" key="1">
    <citation type="journal article" date="2020" name="Stud. Mycol.">
        <title>101 Dothideomycetes genomes: a test case for predicting lifestyles and emergence of pathogens.</title>
        <authorList>
            <person name="Haridas S."/>
            <person name="Albert R."/>
            <person name="Binder M."/>
            <person name="Bloem J."/>
            <person name="Labutti K."/>
            <person name="Salamov A."/>
            <person name="Andreopoulos B."/>
            <person name="Baker S."/>
            <person name="Barry K."/>
            <person name="Bills G."/>
            <person name="Bluhm B."/>
            <person name="Cannon C."/>
            <person name="Castanera R."/>
            <person name="Culley D."/>
            <person name="Daum C."/>
            <person name="Ezra D."/>
            <person name="Gonzalez J."/>
            <person name="Henrissat B."/>
            <person name="Kuo A."/>
            <person name="Liang C."/>
            <person name="Lipzen A."/>
            <person name="Lutzoni F."/>
            <person name="Magnuson J."/>
            <person name="Mondo S."/>
            <person name="Nolan M."/>
            <person name="Ohm R."/>
            <person name="Pangilinan J."/>
            <person name="Park H.-J."/>
            <person name="Ramirez L."/>
            <person name="Alfaro M."/>
            <person name="Sun H."/>
            <person name="Tritt A."/>
            <person name="Yoshinaga Y."/>
            <person name="Zwiers L.-H."/>
            <person name="Turgeon B."/>
            <person name="Goodwin S."/>
            <person name="Spatafora J."/>
            <person name="Crous P."/>
            <person name="Grigoriev I."/>
        </authorList>
    </citation>
    <scope>NUCLEOTIDE SEQUENCE</scope>
    <source>
        <strain evidence="1">CBS 101060</strain>
    </source>
</reference>
<organism evidence="1 2">
    <name type="scientific">Patellaria atrata CBS 101060</name>
    <dbReference type="NCBI Taxonomy" id="1346257"/>
    <lineage>
        <taxon>Eukaryota</taxon>
        <taxon>Fungi</taxon>
        <taxon>Dikarya</taxon>
        <taxon>Ascomycota</taxon>
        <taxon>Pezizomycotina</taxon>
        <taxon>Dothideomycetes</taxon>
        <taxon>Dothideomycetes incertae sedis</taxon>
        <taxon>Patellariales</taxon>
        <taxon>Patellariaceae</taxon>
        <taxon>Patellaria</taxon>
    </lineage>
</organism>